<dbReference type="RefSeq" id="WP_382166889.1">
    <property type="nucleotide sequence ID" value="NZ_JBHTBR010000004.1"/>
</dbReference>
<dbReference type="PROSITE" id="PS50192">
    <property type="entry name" value="T_SNARE"/>
    <property type="match status" value="1"/>
</dbReference>
<dbReference type="Gene3D" id="1.10.490.10">
    <property type="entry name" value="Globins"/>
    <property type="match status" value="1"/>
</dbReference>
<dbReference type="SMART" id="SM00283">
    <property type="entry name" value="MA"/>
    <property type="match status" value="1"/>
</dbReference>
<evidence type="ECO:0000256" key="5">
    <source>
        <dbReference type="PROSITE-ProRule" id="PRU00284"/>
    </source>
</evidence>
<keyword evidence="10" id="KW-1185">Reference proteome</keyword>
<dbReference type="InterPro" id="IPR000727">
    <property type="entry name" value="T_SNARE_dom"/>
</dbReference>
<evidence type="ECO:0000256" key="3">
    <source>
        <dbReference type="ARBA" id="ARBA00023224"/>
    </source>
</evidence>
<keyword evidence="3 5" id="KW-0807">Transducer</keyword>
<keyword evidence="2" id="KW-0997">Cell inner membrane</keyword>
<evidence type="ECO:0000256" key="2">
    <source>
        <dbReference type="ARBA" id="ARBA00022519"/>
    </source>
</evidence>
<dbReference type="EMBL" id="JBHTBR010000004">
    <property type="protein sequence ID" value="MFC7291653.1"/>
    <property type="molecule type" value="Genomic_DNA"/>
</dbReference>
<dbReference type="InterPro" id="IPR004090">
    <property type="entry name" value="Chemotax_Me-accpt_rcpt"/>
</dbReference>
<dbReference type="PRINTS" id="PR00260">
    <property type="entry name" value="CHEMTRNSDUCR"/>
</dbReference>
<feature type="compositionally biased region" description="Polar residues" evidence="6">
    <location>
        <begin position="391"/>
        <end position="410"/>
    </location>
</feature>
<dbReference type="Pfam" id="PF00015">
    <property type="entry name" value="MCPsignal"/>
    <property type="match status" value="1"/>
</dbReference>
<evidence type="ECO:0000313" key="10">
    <source>
        <dbReference type="Proteomes" id="UP001596492"/>
    </source>
</evidence>
<accession>A0ABW2IKK0</accession>
<comment type="caution">
    <text evidence="9">The sequence shown here is derived from an EMBL/GenBank/DDBJ whole genome shotgun (WGS) entry which is preliminary data.</text>
</comment>
<organism evidence="9 10">
    <name type="scientific">Hirschia litorea</name>
    <dbReference type="NCBI Taxonomy" id="1199156"/>
    <lineage>
        <taxon>Bacteria</taxon>
        <taxon>Pseudomonadati</taxon>
        <taxon>Pseudomonadota</taxon>
        <taxon>Alphaproteobacteria</taxon>
        <taxon>Hyphomonadales</taxon>
        <taxon>Hyphomonadaceae</taxon>
        <taxon>Hirschia</taxon>
    </lineage>
</organism>
<dbReference type="InterPro" id="IPR044398">
    <property type="entry name" value="Globin-sensor_dom"/>
</dbReference>
<evidence type="ECO:0000259" key="7">
    <source>
        <dbReference type="PROSITE" id="PS50111"/>
    </source>
</evidence>
<evidence type="ECO:0000256" key="4">
    <source>
        <dbReference type="ARBA" id="ARBA00029447"/>
    </source>
</evidence>
<dbReference type="InterPro" id="IPR009050">
    <property type="entry name" value="Globin-like_sf"/>
</dbReference>
<protein>
    <submittedName>
        <fullName evidence="9">Methyl-accepting chemotaxis protein</fullName>
    </submittedName>
</protein>
<evidence type="ECO:0000256" key="1">
    <source>
        <dbReference type="ARBA" id="ARBA00004429"/>
    </source>
</evidence>
<feature type="region of interest" description="Disordered" evidence="6">
    <location>
        <begin position="391"/>
        <end position="414"/>
    </location>
</feature>
<dbReference type="InterPro" id="IPR039379">
    <property type="entry name" value="Protoglobin_sensor_dom"/>
</dbReference>
<dbReference type="SUPFAM" id="SSF46458">
    <property type="entry name" value="Globin-like"/>
    <property type="match status" value="1"/>
</dbReference>
<evidence type="ECO:0000256" key="6">
    <source>
        <dbReference type="SAM" id="MobiDB-lite"/>
    </source>
</evidence>
<proteinExistence type="inferred from homology"/>
<reference evidence="10" key="1">
    <citation type="journal article" date="2019" name="Int. J. Syst. Evol. Microbiol.">
        <title>The Global Catalogue of Microorganisms (GCM) 10K type strain sequencing project: providing services to taxonomists for standard genome sequencing and annotation.</title>
        <authorList>
            <consortium name="The Broad Institute Genomics Platform"/>
            <consortium name="The Broad Institute Genome Sequencing Center for Infectious Disease"/>
            <person name="Wu L."/>
            <person name="Ma J."/>
        </authorList>
    </citation>
    <scope>NUCLEOTIDE SEQUENCE [LARGE SCALE GENOMIC DNA]</scope>
    <source>
        <strain evidence="10">CCUG 51308</strain>
    </source>
</reference>
<keyword evidence="2" id="KW-1003">Cell membrane</keyword>
<dbReference type="PANTHER" id="PTHR32089:SF112">
    <property type="entry name" value="LYSOZYME-LIKE PROTEIN-RELATED"/>
    <property type="match status" value="1"/>
</dbReference>
<gene>
    <name evidence="9" type="ORF">ACFQS8_08500</name>
</gene>
<feature type="domain" description="T-SNARE coiled-coil homology" evidence="8">
    <location>
        <begin position="343"/>
        <end position="405"/>
    </location>
</feature>
<dbReference type="PROSITE" id="PS50111">
    <property type="entry name" value="CHEMOTAXIS_TRANSDUC_2"/>
    <property type="match status" value="1"/>
</dbReference>
<dbReference type="CDD" id="cd01068">
    <property type="entry name" value="globin_sensor"/>
    <property type="match status" value="1"/>
</dbReference>
<dbReference type="SUPFAM" id="SSF58104">
    <property type="entry name" value="Methyl-accepting chemotaxis protein (MCP) signaling domain"/>
    <property type="match status" value="1"/>
</dbReference>
<comment type="subcellular location">
    <subcellularLocation>
        <location evidence="1">Cell inner membrane</location>
        <topology evidence="1">Multi-pass membrane protein</topology>
    </subcellularLocation>
</comment>
<comment type="similarity">
    <text evidence="4">Belongs to the methyl-accepting chemotaxis (MCP) protein family.</text>
</comment>
<name>A0ABW2IKK0_9PROT</name>
<evidence type="ECO:0000313" key="9">
    <source>
        <dbReference type="EMBL" id="MFC7291653.1"/>
    </source>
</evidence>
<dbReference type="InterPro" id="IPR012292">
    <property type="entry name" value="Globin/Proto"/>
</dbReference>
<keyword evidence="2" id="KW-0472">Membrane</keyword>
<dbReference type="Gene3D" id="1.10.287.950">
    <property type="entry name" value="Methyl-accepting chemotaxis protein"/>
    <property type="match status" value="1"/>
</dbReference>
<feature type="domain" description="Methyl-accepting transducer" evidence="7">
    <location>
        <begin position="191"/>
        <end position="413"/>
    </location>
</feature>
<evidence type="ECO:0000259" key="8">
    <source>
        <dbReference type="PROSITE" id="PS50192"/>
    </source>
</evidence>
<dbReference type="InterPro" id="IPR004089">
    <property type="entry name" value="MCPsignal_dom"/>
</dbReference>
<dbReference type="PANTHER" id="PTHR32089">
    <property type="entry name" value="METHYL-ACCEPTING CHEMOTAXIS PROTEIN MCPB"/>
    <property type="match status" value="1"/>
</dbReference>
<sequence>MNTQINIEKRLKYLKFDTNMREALKAASSVIEKVLPSILDELYLHFKTDETASSFFPNDSIRNHAKDRQLDHWKLILSGKFDNNYEQSVQKIGAVHSRLQLPTDLYMGSYAFILERMNSKLAEVCFGRKGGGYKTFSIQSAAVTRAALLDMDITVSIIEQKRQEQFDEQRAKLAEDFEASIFEFVENVAQSAEGLQAVAQSMGQIADATSSQSVTVSAAAEEATANVSVVANSAKEMGMSVQEIAKQVGYASSIASNAVTTAKTTGETIHSLSSAAEKVGSVISLISDIASQTNLLALNATIESARAGEAGKGFAVVASEVKQLASETSKATDEISLQINEMLRITQEAVSAIDLIQTTIDDISSTSLAINAAVEEQSSSTQEIARNTQEAAQGTQEVSSHIISVQQGASRTEEEASRVVASSAKLGEQANKLREEVSIFLSRFRAA</sequence>
<dbReference type="Proteomes" id="UP001596492">
    <property type="component" value="Unassembled WGS sequence"/>
</dbReference>
<dbReference type="Pfam" id="PF11563">
    <property type="entry name" value="Protoglobin"/>
    <property type="match status" value="1"/>
</dbReference>